<dbReference type="Pfam" id="PF03772">
    <property type="entry name" value="Competence"/>
    <property type="match status" value="1"/>
</dbReference>
<feature type="transmembrane region" description="Helical" evidence="6">
    <location>
        <begin position="393"/>
        <end position="415"/>
    </location>
</feature>
<proteinExistence type="predicted"/>
<feature type="transmembrane region" description="Helical" evidence="6">
    <location>
        <begin position="421"/>
        <end position="439"/>
    </location>
</feature>
<dbReference type="PANTHER" id="PTHR30619">
    <property type="entry name" value="DNA INTERNALIZATION/COMPETENCE PROTEIN COMEC/REC2"/>
    <property type="match status" value="1"/>
</dbReference>
<feature type="transmembrane region" description="Helical" evidence="6">
    <location>
        <begin position="7"/>
        <end position="26"/>
    </location>
</feature>
<comment type="subcellular location">
    <subcellularLocation>
        <location evidence="1">Cell membrane</location>
        <topology evidence="1">Multi-pass membrane protein</topology>
    </subcellularLocation>
</comment>
<gene>
    <name evidence="9" type="ORF">CA264_01960</name>
</gene>
<name>A0A1X9YN38_9BACT</name>
<dbReference type="EMBL" id="CP021235">
    <property type="protein sequence ID" value="ARS34303.1"/>
    <property type="molecule type" value="Genomic_DNA"/>
</dbReference>
<dbReference type="KEGG" id="pact:CA264_01960"/>
<dbReference type="Pfam" id="PF13567">
    <property type="entry name" value="DUF4131"/>
    <property type="match status" value="1"/>
</dbReference>
<evidence type="ECO:0000256" key="3">
    <source>
        <dbReference type="ARBA" id="ARBA00022692"/>
    </source>
</evidence>
<evidence type="ECO:0000259" key="7">
    <source>
        <dbReference type="Pfam" id="PF03772"/>
    </source>
</evidence>
<dbReference type="RefSeq" id="WP_025604140.1">
    <property type="nucleotide sequence ID" value="NZ_CP021235.1"/>
</dbReference>
<dbReference type="STRING" id="709015.GCA_000472485_00387"/>
<feature type="transmembrane region" description="Helical" evidence="6">
    <location>
        <begin position="488"/>
        <end position="507"/>
    </location>
</feature>
<sequence>MLRWAPYPFVRITLSFVAGVLLYLVLGRQSGFSLGLLAFFFACFVAAFLLAKKYKAAFAWDVAGILGLLTWFALGLAVAEQRTELHQPSHLTHLQAQPAYYTGVVADYVVQKPDYQSTVLKVRQVQVNGQWREATGKVQLSVPHDSEQPFELNYGDVLLVKGAPQPVAPPLNPNQFDYSAFLANKNIYHRHYLQPFQYQKVASEPPNPILYYSIQLRRRLDGVLRERVGEKREYAIASALLLGVKDELDNSIRQAYADTGTMHVLAVSGLHVGLIYTVLMLLLAKFNATARQRWVGAALVLAVLWLYAFVTGLSPSVLRAVLMFSLATVGLALRRKTVIYNTVAVAALVLLLVNPYNLLEVGFQLSFLAVLGIVYLQPKLYGLLEIKHWLADFIWAYFAVAVAAQLATFPLGLYYFHQFPVYFWLANIVVVPLATLVLYSGMVALLFSWVPGVSDWLFDLHLVLTYLMNDFNVWVQRWPQALINGIDISLLQTCLLYLLLFAAMLFLARKRLRYLVVAVAVVAALAGQEVWEEVRQEGQRQLAVYSVRGSTGIGLVQGQRAVLLADSSLLRHPGNYTFNVQPHLWQVGVQQPEFIPFEKATAGFSPVAALPDSNQLLVWQGQRWLILSHPPRLQPASGFAVDYLLLRHNVRLKPEELQAYTFKKLILDASSAPWYRRRLHQQLDTLGIPYYDVADSGAFVLRL</sequence>
<feature type="domain" description="DUF4131" evidence="8">
    <location>
        <begin position="32"/>
        <end position="194"/>
    </location>
</feature>
<dbReference type="OrthoDB" id="9761531at2"/>
<dbReference type="NCBIfam" id="TIGR00360">
    <property type="entry name" value="ComEC_N-term"/>
    <property type="match status" value="1"/>
</dbReference>
<accession>A0A1X9YN38</accession>
<feature type="transmembrane region" description="Helical" evidence="6">
    <location>
        <begin position="32"/>
        <end position="51"/>
    </location>
</feature>
<dbReference type="Proteomes" id="UP000266292">
    <property type="component" value="Chromosome"/>
</dbReference>
<dbReference type="InterPro" id="IPR025405">
    <property type="entry name" value="DUF4131"/>
</dbReference>
<reference evidence="10" key="1">
    <citation type="submission" date="2017-05" db="EMBL/GenBank/DDBJ databases">
        <authorList>
            <person name="Ray J."/>
            <person name="Price M."/>
            <person name="Deutschbauer A."/>
        </authorList>
    </citation>
    <scope>NUCLEOTIDE SEQUENCE [LARGE SCALE GENOMIC DNA]</scope>
    <source>
        <strain evidence="10">DSM 19842</strain>
    </source>
</reference>
<dbReference type="InterPro" id="IPR004477">
    <property type="entry name" value="ComEC_N"/>
</dbReference>
<feature type="transmembrane region" description="Helical" evidence="6">
    <location>
        <begin position="58"/>
        <end position="79"/>
    </location>
</feature>
<organism evidence="9 10">
    <name type="scientific">Pontibacter actiniarum</name>
    <dbReference type="NCBI Taxonomy" id="323450"/>
    <lineage>
        <taxon>Bacteria</taxon>
        <taxon>Pseudomonadati</taxon>
        <taxon>Bacteroidota</taxon>
        <taxon>Cytophagia</taxon>
        <taxon>Cytophagales</taxon>
        <taxon>Hymenobacteraceae</taxon>
        <taxon>Pontibacter</taxon>
    </lineage>
</organism>
<feature type="transmembrane region" description="Helical" evidence="6">
    <location>
        <begin position="514"/>
        <end position="531"/>
    </location>
</feature>
<dbReference type="AlphaFoldDB" id="A0A1X9YN38"/>
<evidence type="ECO:0000256" key="4">
    <source>
        <dbReference type="ARBA" id="ARBA00022989"/>
    </source>
</evidence>
<evidence type="ECO:0000256" key="1">
    <source>
        <dbReference type="ARBA" id="ARBA00004651"/>
    </source>
</evidence>
<feature type="transmembrane region" description="Helical" evidence="6">
    <location>
        <begin position="294"/>
        <end position="310"/>
    </location>
</feature>
<keyword evidence="3 6" id="KW-0812">Transmembrane</keyword>
<keyword evidence="5 6" id="KW-0472">Membrane</keyword>
<evidence type="ECO:0000256" key="2">
    <source>
        <dbReference type="ARBA" id="ARBA00022475"/>
    </source>
</evidence>
<dbReference type="InterPro" id="IPR052159">
    <property type="entry name" value="Competence_DNA_uptake"/>
</dbReference>
<feature type="transmembrane region" description="Helical" evidence="6">
    <location>
        <begin position="338"/>
        <end position="356"/>
    </location>
</feature>
<keyword evidence="10" id="KW-1185">Reference proteome</keyword>
<feature type="domain" description="ComEC/Rec2-related protein" evidence="7">
    <location>
        <begin position="240"/>
        <end position="509"/>
    </location>
</feature>
<feature type="transmembrane region" description="Helical" evidence="6">
    <location>
        <begin position="262"/>
        <end position="282"/>
    </location>
</feature>
<evidence type="ECO:0000256" key="6">
    <source>
        <dbReference type="SAM" id="Phobius"/>
    </source>
</evidence>
<evidence type="ECO:0000313" key="10">
    <source>
        <dbReference type="Proteomes" id="UP000266292"/>
    </source>
</evidence>
<keyword evidence="4 6" id="KW-1133">Transmembrane helix</keyword>
<evidence type="ECO:0000259" key="8">
    <source>
        <dbReference type="Pfam" id="PF13567"/>
    </source>
</evidence>
<evidence type="ECO:0000256" key="5">
    <source>
        <dbReference type="ARBA" id="ARBA00023136"/>
    </source>
</evidence>
<evidence type="ECO:0000313" key="9">
    <source>
        <dbReference type="EMBL" id="ARS34303.1"/>
    </source>
</evidence>
<dbReference type="PANTHER" id="PTHR30619:SF1">
    <property type="entry name" value="RECOMBINATION PROTEIN 2"/>
    <property type="match status" value="1"/>
</dbReference>
<keyword evidence="2" id="KW-1003">Cell membrane</keyword>
<feature type="transmembrane region" description="Helical" evidence="6">
    <location>
        <begin position="362"/>
        <end position="381"/>
    </location>
</feature>
<dbReference type="GO" id="GO:0005886">
    <property type="term" value="C:plasma membrane"/>
    <property type="evidence" value="ECO:0007669"/>
    <property type="project" value="UniProtKB-SubCell"/>
</dbReference>
<protein>
    <submittedName>
        <fullName evidence="9">Competence protein ComEC</fullName>
    </submittedName>
</protein>